<keyword evidence="3" id="KW-1185">Reference proteome</keyword>
<name>A0A9N7V112_PLEPL</name>
<evidence type="ECO:0000313" key="2">
    <source>
        <dbReference type="EMBL" id="CAB1440510.1"/>
    </source>
</evidence>
<reference evidence="2" key="1">
    <citation type="submission" date="2020-03" db="EMBL/GenBank/DDBJ databases">
        <authorList>
            <person name="Weist P."/>
        </authorList>
    </citation>
    <scope>NUCLEOTIDE SEQUENCE</scope>
</reference>
<feature type="region of interest" description="Disordered" evidence="1">
    <location>
        <begin position="1"/>
        <end position="23"/>
    </location>
</feature>
<feature type="region of interest" description="Disordered" evidence="1">
    <location>
        <begin position="42"/>
        <end position="84"/>
    </location>
</feature>
<sequence length="101" mass="10500">MLFLTSGCRRRPLTPAGAPPPSHSLSMGALCWVLPQEEDVEGAGGWRGGAPRGDGLLPELPASGRRRRAAGKQSESEAGGRCSPDVTAVASGCDEHVTFIM</sequence>
<accession>A0A9N7V112</accession>
<feature type="compositionally biased region" description="Gly residues" evidence="1">
    <location>
        <begin position="42"/>
        <end position="52"/>
    </location>
</feature>
<organism evidence="2 3">
    <name type="scientific">Pleuronectes platessa</name>
    <name type="common">European plaice</name>
    <dbReference type="NCBI Taxonomy" id="8262"/>
    <lineage>
        <taxon>Eukaryota</taxon>
        <taxon>Metazoa</taxon>
        <taxon>Chordata</taxon>
        <taxon>Craniata</taxon>
        <taxon>Vertebrata</taxon>
        <taxon>Euteleostomi</taxon>
        <taxon>Actinopterygii</taxon>
        <taxon>Neopterygii</taxon>
        <taxon>Teleostei</taxon>
        <taxon>Neoteleostei</taxon>
        <taxon>Acanthomorphata</taxon>
        <taxon>Carangaria</taxon>
        <taxon>Pleuronectiformes</taxon>
        <taxon>Pleuronectoidei</taxon>
        <taxon>Pleuronectidae</taxon>
        <taxon>Pleuronectes</taxon>
    </lineage>
</organism>
<protein>
    <submittedName>
        <fullName evidence="2">Uncharacterized protein</fullName>
    </submittedName>
</protein>
<evidence type="ECO:0000256" key="1">
    <source>
        <dbReference type="SAM" id="MobiDB-lite"/>
    </source>
</evidence>
<comment type="caution">
    <text evidence="2">The sequence shown here is derived from an EMBL/GenBank/DDBJ whole genome shotgun (WGS) entry which is preliminary data.</text>
</comment>
<proteinExistence type="predicted"/>
<dbReference type="Proteomes" id="UP001153269">
    <property type="component" value="Unassembled WGS sequence"/>
</dbReference>
<gene>
    <name evidence="2" type="ORF">PLEPLA_LOCUS28276</name>
</gene>
<dbReference type="EMBL" id="CADEAL010002458">
    <property type="protein sequence ID" value="CAB1440510.1"/>
    <property type="molecule type" value="Genomic_DNA"/>
</dbReference>
<dbReference type="AlphaFoldDB" id="A0A9N7V112"/>
<evidence type="ECO:0000313" key="3">
    <source>
        <dbReference type="Proteomes" id="UP001153269"/>
    </source>
</evidence>